<dbReference type="GO" id="GO:0009002">
    <property type="term" value="F:serine-type D-Ala-D-Ala carboxypeptidase activity"/>
    <property type="evidence" value="ECO:0007669"/>
    <property type="project" value="UniProtKB-EC"/>
</dbReference>
<dbReference type="PANTHER" id="PTHR32282">
    <property type="entry name" value="BINDING PROTEIN TRANSPEPTIDASE, PUTATIVE-RELATED"/>
    <property type="match status" value="1"/>
</dbReference>
<evidence type="ECO:0000256" key="5">
    <source>
        <dbReference type="ARBA" id="ARBA00022801"/>
    </source>
</evidence>
<evidence type="ECO:0000256" key="6">
    <source>
        <dbReference type="ARBA" id="ARBA00023268"/>
    </source>
</evidence>
<dbReference type="InterPro" id="IPR012338">
    <property type="entry name" value="Beta-lactam/transpept-like"/>
</dbReference>
<keyword evidence="4 13" id="KW-0808">Transferase</keyword>
<keyword evidence="5" id="KW-0378">Hydrolase</keyword>
<evidence type="ECO:0000259" key="12">
    <source>
        <dbReference type="Pfam" id="PF00912"/>
    </source>
</evidence>
<feature type="region of interest" description="Disordered" evidence="9">
    <location>
        <begin position="493"/>
        <end position="530"/>
    </location>
</feature>
<dbReference type="AlphaFoldDB" id="F4CX12"/>
<dbReference type="InterPro" id="IPR050396">
    <property type="entry name" value="Glycosyltr_51/Transpeptidase"/>
</dbReference>
<keyword evidence="10" id="KW-0472">Membrane</keyword>
<dbReference type="GO" id="GO:0006508">
    <property type="term" value="P:proteolysis"/>
    <property type="evidence" value="ECO:0007669"/>
    <property type="project" value="UniProtKB-KW"/>
</dbReference>
<keyword evidence="6" id="KW-0511">Multifunctional enzyme</keyword>
<dbReference type="GO" id="GO:0009252">
    <property type="term" value="P:peptidoglycan biosynthetic process"/>
    <property type="evidence" value="ECO:0007669"/>
    <property type="project" value="TreeGrafter"/>
</dbReference>
<comment type="catalytic activity">
    <reaction evidence="8">
        <text>[GlcNAc-(1-&gt;4)-Mur2Ac(oyl-L-Ala-gamma-D-Glu-L-Lys-D-Ala-D-Ala)](n)-di-trans,octa-cis-undecaprenyl diphosphate + beta-D-GlcNAc-(1-&gt;4)-Mur2Ac(oyl-L-Ala-gamma-D-Glu-L-Lys-D-Ala-D-Ala)-di-trans,octa-cis-undecaprenyl diphosphate = [GlcNAc-(1-&gt;4)-Mur2Ac(oyl-L-Ala-gamma-D-Glu-L-Lys-D-Ala-D-Ala)](n+1)-di-trans,octa-cis-undecaprenyl diphosphate + di-trans,octa-cis-undecaprenyl diphosphate + H(+)</text>
        <dbReference type="Rhea" id="RHEA:23708"/>
        <dbReference type="Rhea" id="RHEA-COMP:9602"/>
        <dbReference type="Rhea" id="RHEA-COMP:9603"/>
        <dbReference type="ChEBI" id="CHEBI:15378"/>
        <dbReference type="ChEBI" id="CHEBI:58405"/>
        <dbReference type="ChEBI" id="CHEBI:60033"/>
        <dbReference type="ChEBI" id="CHEBI:78435"/>
        <dbReference type="EC" id="2.4.99.28"/>
    </reaction>
</comment>
<organism evidence="13 14">
    <name type="scientific">Pseudonocardia dioxanivorans (strain ATCC 55486 / DSM 44775 / JCM 13855 / CB1190)</name>
    <dbReference type="NCBI Taxonomy" id="675635"/>
    <lineage>
        <taxon>Bacteria</taxon>
        <taxon>Bacillati</taxon>
        <taxon>Actinomycetota</taxon>
        <taxon>Actinomycetes</taxon>
        <taxon>Pseudonocardiales</taxon>
        <taxon>Pseudonocardiaceae</taxon>
        <taxon>Pseudonocardia</taxon>
    </lineage>
</organism>
<keyword evidence="10" id="KW-0812">Transmembrane</keyword>
<keyword evidence="1" id="KW-0121">Carboxypeptidase</keyword>
<evidence type="ECO:0000259" key="11">
    <source>
        <dbReference type="Pfam" id="PF00905"/>
    </source>
</evidence>
<dbReference type="PANTHER" id="PTHR32282:SF33">
    <property type="entry name" value="PEPTIDOGLYCAN GLYCOSYLTRANSFERASE"/>
    <property type="match status" value="1"/>
</dbReference>
<gene>
    <name evidence="13" type="ordered locus">Psed_2439</name>
</gene>
<dbReference type="HOGENOM" id="CLU_006354_2_6_11"/>
<protein>
    <submittedName>
        <fullName evidence="13">Peptidoglycan glycosyltransferase</fullName>
        <ecNumber evidence="13">2.4.1.129</ecNumber>
    </submittedName>
</protein>
<dbReference type="SUPFAM" id="SSF53955">
    <property type="entry name" value="Lysozyme-like"/>
    <property type="match status" value="1"/>
</dbReference>
<evidence type="ECO:0000256" key="1">
    <source>
        <dbReference type="ARBA" id="ARBA00022645"/>
    </source>
</evidence>
<evidence type="ECO:0000313" key="14">
    <source>
        <dbReference type="Proteomes" id="UP000007809"/>
    </source>
</evidence>
<evidence type="ECO:0000256" key="4">
    <source>
        <dbReference type="ARBA" id="ARBA00022679"/>
    </source>
</evidence>
<keyword evidence="14" id="KW-1185">Reference proteome</keyword>
<feature type="compositionally biased region" description="Low complexity" evidence="9">
    <location>
        <begin position="514"/>
        <end position="525"/>
    </location>
</feature>
<dbReference type="EC" id="2.4.1.129" evidence="13"/>
<evidence type="ECO:0000256" key="9">
    <source>
        <dbReference type="SAM" id="MobiDB-lite"/>
    </source>
</evidence>
<dbReference type="SUPFAM" id="SSF56601">
    <property type="entry name" value="beta-lactamase/transpeptidase-like"/>
    <property type="match status" value="1"/>
</dbReference>
<dbReference type="GO" id="GO:0008658">
    <property type="term" value="F:penicillin binding"/>
    <property type="evidence" value="ECO:0007669"/>
    <property type="project" value="InterPro"/>
</dbReference>
<dbReference type="GO" id="GO:0030288">
    <property type="term" value="C:outer membrane-bounded periplasmic space"/>
    <property type="evidence" value="ECO:0007669"/>
    <property type="project" value="TreeGrafter"/>
</dbReference>
<sequence>MTAPGPAPDRSRLLRRLALLCVVAGVVATGFLVPLGVGIDDLSYQVPTVSGGPDIDPAKVPLATTVQDRNGATIATLYAQYRTPVSYAQIAPTMTAAILAVEDRRFFDESALDPTSIARAVVNNASGGDLQGASTITQQYVKNYLIDVVDRDDPAEQAADRADTVGRKVREAEIAVQVSHAMSKQDVLAGYLDLVEFSGSVYGVATAAQAYFGTTASALTVPQAALLAGMVNNPTLDNPYTHPQQALARRNVVIDAMVQDGSLDAAAGATAKAAPLGVLANGPVVPGSTCMSARPDAGFFCAYAVSYLEQAGFTDDQLATGGYTIRTTLDPAASQAIKDAVDADVPTTQNGVANTFALVQPGATGHQVLAMVANRNYGTDAGAGETATNIVADPSNVFGAGSSFKIFTTAAALEAGTVGFDSALPDPSSACFPVPGSRTCYPVHNDGAGYPDPISLQDALATSPNVAFVGLEEKTGLPAVIAMAQKLGLRTTLASNDVGRPPITDPADPLSKNPQYDQPQSQYYQGKPSFTLGDSPVSTLEMANVSATILSGGVWCPPTPILSVTDRTGAQVPVNQQPCAQVVPPGLAHTLAAGLSRDTTIGTSAAAASAAGWTHPGIGKTGTTNASESVAFVGGVDDYAAASMVFADGPHPQEVCPGTPVHLGQCGSGAFGGTVAAPPYFAAMKAILGGQPDVPVPPPDPAYLEPRDGSSTVHAPN</sequence>
<feature type="domain" description="Penicillin-binding protein transpeptidase" evidence="11">
    <location>
        <begin position="366"/>
        <end position="625"/>
    </location>
</feature>
<evidence type="ECO:0000256" key="7">
    <source>
        <dbReference type="ARBA" id="ARBA00034000"/>
    </source>
</evidence>
<dbReference type="Pfam" id="PF00912">
    <property type="entry name" value="Transgly"/>
    <property type="match status" value="1"/>
</dbReference>
<evidence type="ECO:0000313" key="13">
    <source>
        <dbReference type="EMBL" id="AEA24643.1"/>
    </source>
</evidence>
<dbReference type="InterPro" id="IPR001264">
    <property type="entry name" value="Glyco_trans_51"/>
</dbReference>
<evidence type="ECO:0000256" key="10">
    <source>
        <dbReference type="SAM" id="Phobius"/>
    </source>
</evidence>
<feature type="transmembrane region" description="Helical" evidence="10">
    <location>
        <begin position="17"/>
        <end position="37"/>
    </location>
</feature>
<name>F4CX12_PSEUX</name>
<reference evidence="13 14" key="1">
    <citation type="journal article" date="2011" name="J. Bacteriol.">
        <title>Genome sequence of the 1,4-dioxane-degrading Pseudonocardia dioxanivorans strain CB1190.</title>
        <authorList>
            <person name="Sales C.M."/>
            <person name="Mahendra S."/>
            <person name="Grostern A."/>
            <person name="Parales R.E."/>
            <person name="Goodwin L.A."/>
            <person name="Woyke T."/>
            <person name="Nolan M."/>
            <person name="Lapidus A."/>
            <person name="Chertkov O."/>
            <person name="Ovchinnikova G."/>
            <person name="Sczyrba A."/>
            <person name="Alvarez-Cohen L."/>
        </authorList>
    </citation>
    <scope>NUCLEOTIDE SEQUENCE [LARGE SCALE GENOMIC DNA]</scope>
    <source>
        <strain evidence="14">ATCC 55486 / DSM 44775 / JCM 13855 / CB1190</strain>
    </source>
</reference>
<dbReference type="GO" id="GO:0008955">
    <property type="term" value="F:peptidoglycan glycosyltransferase activity"/>
    <property type="evidence" value="ECO:0007669"/>
    <property type="project" value="UniProtKB-EC"/>
</dbReference>
<proteinExistence type="predicted"/>
<accession>F4CX12</accession>
<keyword evidence="2" id="KW-0645">Protease</keyword>
<dbReference type="EMBL" id="CP002593">
    <property type="protein sequence ID" value="AEA24643.1"/>
    <property type="molecule type" value="Genomic_DNA"/>
</dbReference>
<evidence type="ECO:0000256" key="8">
    <source>
        <dbReference type="ARBA" id="ARBA00049902"/>
    </source>
</evidence>
<dbReference type="RefSeq" id="WP_013674567.1">
    <property type="nucleotide sequence ID" value="NC_015312.1"/>
</dbReference>
<evidence type="ECO:0000256" key="2">
    <source>
        <dbReference type="ARBA" id="ARBA00022670"/>
    </source>
</evidence>
<keyword evidence="10" id="KW-1133">Transmembrane helix</keyword>
<dbReference type="Proteomes" id="UP000007809">
    <property type="component" value="Chromosome"/>
</dbReference>
<dbReference type="eggNOG" id="COG0744">
    <property type="taxonomic scope" value="Bacteria"/>
</dbReference>
<keyword evidence="3 13" id="KW-0328">Glycosyltransferase</keyword>
<dbReference type="KEGG" id="pdx:Psed_2439"/>
<feature type="domain" description="Glycosyl transferase family 51" evidence="12">
    <location>
        <begin position="71"/>
        <end position="257"/>
    </location>
</feature>
<dbReference type="InterPro" id="IPR023346">
    <property type="entry name" value="Lysozyme-like_dom_sf"/>
</dbReference>
<dbReference type="Gene3D" id="1.10.3810.10">
    <property type="entry name" value="Biosynthetic peptidoglycan transglycosylase-like"/>
    <property type="match status" value="1"/>
</dbReference>
<dbReference type="Gene3D" id="3.40.710.10">
    <property type="entry name" value="DD-peptidase/beta-lactamase superfamily"/>
    <property type="match status" value="1"/>
</dbReference>
<dbReference type="InterPro" id="IPR001460">
    <property type="entry name" value="PCN-bd_Tpept"/>
</dbReference>
<dbReference type="Pfam" id="PF00905">
    <property type="entry name" value="Transpeptidase"/>
    <property type="match status" value="1"/>
</dbReference>
<dbReference type="STRING" id="675635.Psed_2439"/>
<comment type="catalytic activity">
    <reaction evidence="7">
        <text>Preferential cleavage: (Ac)2-L-Lys-D-Ala-|-D-Ala. Also transpeptidation of peptidyl-alanyl moieties that are N-acyl substituents of D-alanine.</text>
        <dbReference type="EC" id="3.4.16.4"/>
    </reaction>
</comment>
<evidence type="ECO:0000256" key="3">
    <source>
        <dbReference type="ARBA" id="ARBA00022676"/>
    </source>
</evidence>
<feature type="region of interest" description="Disordered" evidence="9">
    <location>
        <begin position="691"/>
        <end position="717"/>
    </location>
</feature>
<dbReference type="InterPro" id="IPR036950">
    <property type="entry name" value="PBP_transglycosylase"/>
</dbReference>